<dbReference type="AlphaFoldDB" id="A0A2K9NJ88"/>
<geneLocation type="plasmid" evidence="16 17">
    <name>unnamed1</name>
</geneLocation>
<dbReference type="InterPro" id="IPR036942">
    <property type="entry name" value="Beta-barrel_TonB_sf"/>
</dbReference>
<proteinExistence type="inferred from homology"/>
<comment type="similarity">
    <text evidence="11 12">Belongs to the TonB-dependent receptor family.</text>
</comment>
<dbReference type="GO" id="GO:0006826">
    <property type="term" value="P:iron ion transport"/>
    <property type="evidence" value="ECO:0007669"/>
    <property type="project" value="UniProtKB-KW"/>
</dbReference>
<keyword evidence="2 11" id="KW-0813">Transport</keyword>
<keyword evidence="3 11" id="KW-1134">Transmembrane beta strand</keyword>
<evidence type="ECO:0000256" key="5">
    <source>
        <dbReference type="ARBA" id="ARBA00022692"/>
    </source>
</evidence>
<keyword evidence="10 11" id="KW-0998">Cell outer membrane</keyword>
<keyword evidence="5 11" id="KW-0812">Transmembrane</keyword>
<dbReference type="Pfam" id="PF00593">
    <property type="entry name" value="TonB_dep_Rec_b-barrel"/>
    <property type="match status" value="1"/>
</dbReference>
<keyword evidence="16" id="KW-0675">Receptor</keyword>
<evidence type="ECO:0000256" key="10">
    <source>
        <dbReference type="ARBA" id="ARBA00023237"/>
    </source>
</evidence>
<keyword evidence="8 12" id="KW-0798">TonB box</keyword>
<keyword evidence="4" id="KW-0410">Iron transport</keyword>
<reference evidence="16 17" key="1">
    <citation type="submission" date="2017-12" db="EMBL/GenBank/DDBJ databases">
        <title>Genomes of bacteria within cyanobacterial aggregates.</title>
        <authorList>
            <person name="Cai H."/>
        </authorList>
    </citation>
    <scope>NUCLEOTIDE SEQUENCE [LARGE SCALE GENOMIC DNA]</scope>
    <source>
        <strain evidence="16 17">TH16</strain>
        <plasmid evidence="16 17">unnamed1</plasmid>
    </source>
</reference>
<keyword evidence="16" id="KW-0614">Plasmid</keyword>
<accession>A0A2K9NJ88</accession>
<organism evidence="16 17">
    <name type="scientific">Niveispirillum cyanobacteriorum</name>
    <dbReference type="NCBI Taxonomy" id="1612173"/>
    <lineage>
        <taxon>Bacteria</taxon>
        <taxon>Pseudomonadati</taxon>
        <taxon>Pseudomonadota</taxon>
        <taxon>Alphaproteobacteria</taxon>
        <taxon>Rhodospirillales</taxon>
        <taxon>Azospirillaceae</taxon>
        <taxon>Niveispirillum</taxon>
    </lineage>
</organism>
<feature type="signal peptide" evidence="13">
    <location>
        <begin position="1"/>
        <end position="33"/>
    </location>
</feature>
<evidence type="ECO:0000313" key="16">
    <source>
        <dbReference type="EMBL" id="AUN33149.1"/>
    </source>
</evidence>
<keyword evidence="13" id="KW-0732">Signal</keyword>
<evidence type="ECO:0000256" key="4">
    <source>
        <dbReference type="ARBA" id="ARBA00022496"/>
    </source>
</evidence>
<dbReference type="EMBL" id="CP025613">
    <property type="protein sequence ID" value="AUN33149.1"/>
    <property type="molecule type" value="Genomic_DNA"/>
</dbReference>
<dbReference type="KEGG" id="ncb:C0V82_22420"/>
<evidence type="ECO:0000256" key="13">
    <source>
        <dbReference type="SAM" id="SignalP"/>
    </source>
</evidence>
<evidence type="ECO:0000259" key="14">
    <source>
        <dbReference type="Pfam" id="PF00593"/>
    </source>
</evidence>
<dbReference type="PROSITE" id="PS52016">
    <property type="entry name" value="TONB_DEPENDENT_REC_3"/>
    <property type="match status" value="1"/>
</dbReference>
<keyword evidence="7" id="KW-0406">Ion transport</keyword>
<evidence type="ECO:0000256" key="9">
    <source>
        <dbReference type="ARBA" id="ARBA00023136"/>
    </source>
</evidence>
<dbReference type="InterPro" id="IPR000531">
    <property type="entry name" value="Beta-barrel_TonB"/>
</dbReference>
<dbReference type="GO" id="GO:0009279">
    <property type="term" value="C:cell outer membrane"/>
    <property type="evidence" value="ECO:0007669"/>
    <property type="project" value="UniProtKB-SubCell"/>
</dbReference>
<keyword evidence="17" id="KW-1185">Reference proteome</keyword>
<feature type="domain" description="TonB-dependent receptor-like beta-barrel" evidence="14">
    <location>
        <begin position="257"/>
        <end position="693"/>
    </location>
</feature>
<evidence type="ECO:0000256" key="11">
    <source>
        <dbReference type="PROSITE-ProRule" id="PRU01360"/>
    </source>
</evidence>
<dbReference type="Gene3D" id="2.40.170.20">
    <property type="entry name" value="TonB-dependent receptor, beta-barrel domain"/>
    <property type="match status" value="1"/>
</dbReference>
<evidence type="ECO:0000259" key="15">
    <source>
        <dbReference type="Pfam" id="PF07715"/>
    </source>
</evidence>
<dbReference type="PANTHER" id="PTHR32552:SF81">
    <property type="entry name" value="TONB-DEPENDENT OUTER MEMBRANE RECEPTOR"/>
    <property type="match status" value="1"/>
</dbReference>
<comment type="subcellular location">
    <subcellularLocation>
        <location evidence="1 11">Cell outer membrane</location>
        <topology evidence="1 11">Multi-pass membrane protein</topology>
    </subcellularLocation>
</comment>
<evidence type="ECO:0000256" key="2">
    <source>
        <dbReference type="ARBA" id="ARBA00022448"/>
    </source>
</evidence>
<evidence type="ECO:0000256" key="8">
    <source>
        <dbReference type="ARBA" id="ARBA00023077"/>
    </source>
</evidence>
<dbReference type="InterPro" id="IPR012910">
    <property type="entry name" value="Plug_dom"/>
</dbReference>
<feature type="chain" id="PRO_5014947122" evidence="13">
    <location>
        <begin position="34"/>
        <end position="727"/>
    </location>
</feature>
<evidence type="ECO:0000256" key="12">
    <source>
        <dbReference type="RuleBase" id="RU003357"/>
    </source>
</evidence>
<gene>
    <name evidence="16" type="ORF">C0V82_22420</name>
</gene>
<evidence type="ECO:0000256" key="6">
    <source>
        <dbReference type="ARBA" id="ARBA00023004"/>
    </source>
</evidence>
<evidence type="ECO:0000256" key="1">
    <source>
        <dbReference type="ARBA" id="ARBA00004571"/>
    </source>
</evidence>
<protein>
    <submittedName>
        <fullName evidence="16">TonB-dependent receptor</fullName>
    </submittedName>
</protein>
<keyword evidence="6" id="KW-0408">Iron</keyword>
<dbReference type="InterPro" id="IPR039426">
    <property type="entry name" value="TonB-dep_rcpt-like"/>
</dbReference>
<dbReference type="Pfam" id="PF07715">
    <property type="entry name" value="Plug"/>
    <property type="match status" value="1"/>
</dbReference>
<name>A0A2K9NJ88_9PROT</name>
<dbReference type="SUPFAM" id="SSF56935">
    <property type="entry name" value="Porins"/>
    <property type="match status" value="1"/>
</dbReference>
<dbReference type="CDD" id="cd01347">
    <property type="entry name" value="ligand_gated_channel"/>
    <property type="match status" value="1"/>
</dbReference>
<sequence>MEDGDMNMLRLRTLLLTSATGLALTSLPALVQAADGTMLDEVIVTATKMGDTRLQETPIAITAFTADALEKTGIKDVRDLAGSTPNLVVAQNGAFAQLYIRGIGSNNVFAGSDPSTTVHMDGVYMARPAAVFNNFLDVERIEVLRGPQGTLYGRNSVGGTINIVSRLPDNNVKAKAQATIGNYDLYRGEAYVSGPLIEDKLYGSVSLMGSKHDGYFKNVVPSGNDRASENTWGTRAILRATPNEALEIVFRADYLADYGHFVGNQALLLPFRPVAGGALDPVTEAIRGDWHKVALDSPSDTDRKIKGVSAEITYSFSDAAVLKSLTAYRKSDLNYVNDTDATDLHRQETRQQEYQDQFSEELNLSDRVNRFKYVLGFYYFDEHIDTDSTVTAFNLNRVTNPAPTVDTKAWSGYGQVSFDLTDQFTLTAGIRYTDEKKDFDQYLNIYTLSTGSPLATYPRRYLNKGHYTAWTPKFGAEYKVTEDVMLYASATRGFKSGGFNFSSGNTAQGFAPETLWSYEAGFKTEFADKRVRLNGSAFTYDYKDLQVQSFLVPGVTDITNASDAKVDGLELELTTRPVTGLDIGGTLTYLDARYKNYPQAPIPGTSPAVTIDASGKYLNSSPKWAYTLYGQYSFDVAGGSAFVRGEYGWKDRQYFTVINDAVQTMGSYDLLNASIGFAPDGGNWQVVLYGRNLSDTQYLVSTGTFTAVPAGTPGDPRTYGLRLTYTY</sequence>
<evidence type="ECO:0000256" key="7">
    <source>
        <dbReference type="ARBA" id="ARBA00023065"/>
    </source>
</evidence>
<feature type="domain" description="TonB-dependent receptor plug" evidence="15">
    <location>
        <begin position="54"/>
        <end position="160"/>
    </location>
</feature>
<dbReference type="PANTHER" id="PTHR32552">
    <property type="entry name" value="FERRICHROME IRON RECEPTOR-RELATED"/>
    <property type="match status" value="1"/>
</dbReference>
<evidence type="ECO:0000313" key="17">
    <source>
        <dbReference type="Proteomes" id="UP000234752"/>
    </source>
</evidence>
<dbReference type="Proteomes" id="UP000234752">
    <property type="component" value="Plasmid unnamed1"/>
</dbReference>
<evidence type="ECO:0000256" key="3">
    <source>
        <dbReference type="ARBA" id="ARBA00022452"/>
    </source>
</evidence>
<keyword evidence="9 11" id="KW-0472">Membrane</keyword>